<accession>A0A161Z4N3</accession>
<dbReference type="InterPro" id="IPR052922">
    <property type="entry name" value="Cytidylate_Kinase-2"/>
</dbReference>
<dbReference type="Gene3D" id="3.40.50.300">
    <property type="entry name" value="P-loop containing nucleotide triphosphate hydrolases"/>
    <property type="match status" value="1"/>
</dbReference>
<name>A0A161Z4N3_PSEFL</name>
<comment type="caution">
    <text evidence="1">The sequence shown here is derived from an EMBL/GenBank/DDBJ whole genome shotgun (WGS) entry which is preliminary data.</text>
</comment>
<dbReference type="EMBL" id="LUKJ01000003">
    <property type="protein sequence ID" value="KZN18257.1"/>
    <property type="molecule type" value="Genomic_DNA"/>
</dbReference>
<dbReference type="PANTHER" id="PTHR37816">
    <property type="entry name" value="YALI0E33011P"/>
    <property type="match status" value="1"/>
</dbReference>
<protein>
    <submittedName>
        <fullName evidence="1">Adenylate kinase</fullName>
    </submittedName>
</protein>
<reference evidence="1 2" key="2">
    <citation type="journal article" date="2018" name="Nature">
        <title>Mutant phenotypes for thousands of bacterial genes of unknown function.</title>
        <authorList>
            <person name="Price M.N."/>
            <person name="Wetmore K.M."/>
            <person name="Waters R.J."/>
            <person name="Callaghan M."/>
            <person name="Ray J."/>
            <person name="Liu H."/>
            <person name="Kuehl J.V."/>
            <person name="Melnyk R.A."/>
            <person name="Lamson J.S."/>
            <person name="Suh Y."/>
            <person name="Carlson H.K."/>
            <person name="Esquivel Z."/>
            <person name="Sadeeshkumar H."/>
            <person name="Chakraborty R."/>
            <person name="Zane G.M."/>
            <person name="Rubin B.E."/>
            <person name="Wall J.D."/>
            <person name="Visel A."/>
            <person name="Bristow J."/>
            <person name="Blow M.J."/>
            <person name="Arkin A.P."/>
            <person name="Deutschbauer A.M."/>
        </authorList>
    </citation>
    <scope>NUCLEOTIDE SEQUENCE [LARGE SCALE GENOMIC DNA]</scope>
    <source>
        <strain evidence="1 2">FW300-N1B4</strain>
    </source>
</reference>
<organism evidence="1 2">
    <name type="scientific">Pseudomonas fluorescens</name>
    <dbReference type="NCBI Taxonomy" id="294"/>
    <lineage>
        <taxon>Bacteria</taxon>
        <taxon>Pseudomonadati</taxon>
        <taxon>Pseudomonadota</taxon>
        <taxon>Gammaproteobacteria</taxon>
        <taxon>Pseudomonadales</taxon>
        <taxon>Pseudomonadaceae</taxon>
        <taxon>Pseudomonas</taxon>
    </lineage>
</organism>
<dbReference type="OrthoDB" id="5296079at2"/>
<sequence>MSNHYPHTMNLTRTLIIGNSGSGKSWLAKRLAEHLQVPWIDLDLIHWVSDEHSIARPRAEALGMARVAASGERWVIEGVYDWMISELVEQATALIWLCLEDEDCVNHIRQREAKRDEHDELLIALLEWAGSYRTRQGSSEFATHQRLFEGFSGSKLQLMNRDEVTAFVSTVQQIDRLLLIPLTQTPIL</sequence>
<dbReference type="GO" id="GO:0016301">
    <property type="term" value="F:kinase activity"/>
    <property type="evidence" value="ECO:0007669"/>
    <property type="project" value="UniProtKB-KW"/>
</dbReference>
<dbReference type="SUPFAM" id="SSF52540">
    <property type="entry name" value="P-loop containing nucleoside triphosphate hydrolases"/>
    <property type="match status" value="1"/>
</dbReference>
<proteinExistence type="predicted"/>
<gene>
    <name evidence="1" type="ORF">A1D17_19580</name>
</gene>
<dbReference type="PANTHER" id="PTHR37816:SF2">
    <property type="entry name" value="DNA TOPOLOGY MODULATION PROTEIN FLAR-RELATED PROTEIN"/>
    <property type="match status" value="1"/>
</dbReference>
<dbReference type="Proteomes" id="UP000076489">
    <property type="component" value="Unassembled WGS sequence"/>
</dbReference>
<reference evidence="2" key="1">
    <citation type="submission" date="2016-03" db="EMBL/GenBank/DDBJ databases">
        <authorList>
            <person name="Ray J."/>
            <person name="Price M."/>
            <person name="Deutschbauer A."/>
        </authorList>
    </citation>
    <scope>NUCLEOTIDE SEQUENCE [LARGE SCALE GENOMIC DNA]</scope>
    <source>
        <strain evidence="2">FW300-N1B4</strain>
    </source>
</reference>
<keyword evidence="1" id="KW-0418">Kinase</keyword>
<dbReference type="RefSeq" id="WP_063342575.1">
    <property type="nucleotide sequence ID" value="NZ_LUKJ01000003.1"/>
</dbReference>
<evidence type="ECO:0000313" key="1">
    <source>
        <dbReference type="EMBL" id="KZN18257.1"/>
    </source>
</evidence>
<dbReference type="AlphaFoldDB" id="A0A161Z4N3"/>
<dbReference type="InterPro" id="IPR027417">
    <property type="entry name" value="P-loop_NTPase"/>
</dbReference>
<keyword evidence="1" id="KW-0808">Transferase</keyword>
<evidence type="ECO:0000313" key="2">
    <source>
        <dbReference type="Proteomes" id="UP000076489"/>
    </source>
</evidence>